<evidence type="ECO:0000256" key="1">
    <source>
        <dbReference type="SAM" id="MobiDB-lite"/>
    </source>
</evidence>
<sequence>MQVAITCRHGSISQELREYIARKSEKVVRYLGEVSEIGVTLEFEGERSDVEMLVEIEGYHTIVAHVEGEDAKATFDRTLAKMEKQVHRYKEKSRDHRRSKPVSEVARLPEDDVDADSDTEVAG</sequence>
<protein>
    <submittedName>
        <fullName evidence="2">Ribosome hibernation promoting factor</fullName>
    </submittedName>
</protein>
<dbReference type="EMBL" id="CP017641">
    <property type="protein sequence ID" value="APZ95528.1"/>
    <property type="molecule type" value="Genomic_DNA"/>
</dbReference>
<organism evidence="2 3">
    <name type="scientific">Fuerstiella marisgermanici</name>
    <dbReference type="NCBI Taxonomy" id="1891926"/>
    <lineage>
        <taxon>Bacteria</taxon>
        <taxon>Pseudomonadati</taxon>
        <taxon>Planctomycetota</taxon>
        <taxon>Planctomycetia</taxon>
        <taxon>Planctomycetales</taxon>
        <taxon>Planctomycetaceae</taxon>
        <taxon>Fuerstiella</taxon>
    </lineage>
</organism>
<dbReference type="OrthoDB" id="276526at2"/>
<dbReference type="InterPro" id="IPR036567">
    <property type="entry name" value="RHF-like"/>
</dbReference>
<feature type="region of interest" description="Disordered" evidence="1">
    <location>
        <begin position="86"/>
        <end position="123"/>
    </location>
</feature>
<accession>A0A1P8WNA6</accession>
<dbReference type="SUPFAM" id="SSF69754">
    <property type="entry name" value="Ribosome binding protein Y (YfiA homologue)"/>
    <property type="match status" value="1"/>
</dbReference>
<name>A0A1P8WNA6_9PLAN</name>
<dbReference type="KEGG" id="fmr:Fuma_05187"/>
<dbReference type="InterPro" id="IPR003489">
    <property type="entry name" value="RHF/RaiA"/>
</dbReference>
<gene>
    <name evidence="2" type="primary">hpf</name>
    <name evidence="2" type="ORF">Fuma_05187</name>
</gene>
<evidence type="ECO:0000313" key="3">
    <source>
        <dbReference type="Proteomes" id="UP000187735"/>
    </source>
</evidence>
<feature type="compositionally biased region" description="Acidic residues" evidence="1">
    <location>
        <begin position="111"/>
        <end position="123"/>
    </location>
</feature>
<keyword evidence="3" id="KW-1185">Reference proteome</keyword>
<dbReference type="CDD" id="cd00552">
    <property type="entry name" value="RaiA"/>
    <property type="match status" value="1"/>
</dbReference>
<dbReference type="AlphaFoldDB" id="A0A1P8WNA6"/>
<reference evidence="2 3" key="1">
    <citation type="journal article" date="2016" name="Front. Microbiol.">
        <title>Fuerstia marisgermanicae gen. nov., sp. nov., an Unusual Member of the Phylum Planctomycetes from the German Wadden Sea.</title>
        <authorList>
            <person name="Kohn T."/>
            <person name="Heuer A."/>
            <person name="Jogler M."/>
            <person name="Vollmers J."/>
            <person name="Boedeker C."/>
            <person name="Bunk B."/>
            <person name="Rast P."/>
            <person name="Borchert D."/>
            <person name="Glockner I."/>
            <person name="Freese H.M."/>
            <person name="Klenk H.P."/>
            <person name="Overmann J."/>
            <person name="Kaster A.K."/>
            <person name="Rohde M."/>
            <person name="Wiegand S."/>
            <person name="Jogler C."/>
        </authorList>
    </citation>
    <scope>NUCLEOTIDE SEQUENCE [LARGE SCALE GENOMIC DNA]</scope>
    <source>
        <strain evidence="2 3">NH11</strain>
    </source>
</reference>
<evidence type="ECO:0000313" key="2">
    <source>
        <dbReference type="EMBL" id="APZ95528.1"/>
    </source>
</evidence>
<dbReference type="NCBIfam" id="TIGR00741">
    <property type="entry name" value="yfiA"/>
    <property type="match status" value="1"/>
</dbReference>
<dbReference type="RefSeq" id="WP_077026680.1">
    <property type="nucleotide sequence ID" value="NZ_CP017641.1"/>
</dbReference>
<dbReference type="STRING" id="1891926.Fuma_05187"/>
<proteinExistence type="predicted"/>
<dbReference type="Gene3D" id="3.30.160.100">
    <property type="entry name" value="Ribosome hibernation promotion factor-like"/>
    <property type="match status" value="1"/>
</dbReference>
<dbReference type="Pfam" id="PF02482">
    <property type="entry name" value="Ribosomal_S30AE"/>
    <property type="match status" value="1"/>
</dbReference>
<dbReference type="Proteomes" id="UP000187735">
    <property type="component" value="Chromosome"/>
</dbReference>